<accession>A0A645GT40</accession>
<comment type="caution">
    <text evidence="1">The sequence shown here is derived from an EMBL/GenBank/DDBJ whole genome shotgun (WGS) entry which is preliminary data.</text>
</comment>
<sequence>MIENVRLDILIVDPAFILCETVNLNRDTLFTGLKLADYAGKVLINIRVIVYIGLEVCSEHTDIGLPPSVYKNCIVYIILLVIGGNDFFRAYNVILQIVNSAESLYHLGSTEFNTGHVYIDRPLNPPAL</sequence>
<dbReference type="AlphaFoldDB" id="A0A645GT40"/>
<name>A0A645GT40_9ZZZZ</name>
<gene>
    <name evidence="1" type="ORF">SDC9_177380</name>
</gene>
<protein>
    <submittedName>
        <fullName evidence="1">Uncharacterized protein</fullName>
    </submittedName>
</protein>
<evidence type="ECO:0000313" key="1">
    <source>
        <dbReference type="EMBL" id="MPN29925.1"/>
    </source>
</evidence>
<proteinExistence type="predicted"/>
<organism evidence="1">
    <name type="scientific">bioreactor metagenome</name>
    <dbReference type="NCBI Taxonomy" id="1076179"/>
    <lineage>
        <taxon>unclassified sequences</taxon>
        <taxon>metagenomes</taxon>
        <taxon>ecological metagenomes</taxon>
    </lineage>
</organism>
<dbReference type="EMBL" id="VSSQ01080836">
    <property type="protein sequence ID" value="MPN29925.1"/>
    <property type="molecule type" value="Genomic_DNA"/>
</dbReference>
<reference evidence="1" key="1">
    <citation type="submission" date="2019-08" db="EMBL/GenBank/DDBJ databases">
        <authorList>
            <person name="Kucharzyk K."/>
            <person name="Murdoch R.W."/>
            <person name="Higgins S."/>
            <person name="Loffler F."/>
        </authorList>
    </citation>
    <scope>NUCLEOTIDE SEQUENCE</scope>
</reference>